<protein>
    <submittedName>
        <fullName evidence="6">LysR family transcriptional regulator</fullName>
    </submittedName>
</protein>
<dbReference type="GO" id="GO:0003700">
    <property type="term" value="F:DNA-binding transcription factor activity"/>
    <property type="evidence" value="ECO:0007669"/>
    <property type="project" value="InterPro"/>
</dbReference>
<evidence type="ECO:0000313" key="6">
    <source>
        <dbReference type="EMBL" id="OWV30271.1"/>
    </source>
</evidence>
<feature type="domain" description="HTH lysR-type" evidence="5">
    <location>
        <begin position="6"/>
        <end position="63"/>
    </location>
</feature>
<dbReference type="GO" id="GO:0006351">
    <property type="term" value="P:DNA-templated transcription"/>
    <property type="evidence" value="ECO:0007669"/>
    <property type="project" value="TreeGrafter"/>
</dbReference>
<dbReference type="GO" id="GO:0043565">
    <property type="term" value="F:sequence-specific DNA binding"/>
    <property type="evidence" value="ECO:0007669"/>
    <property type="project" value="TreeGrafter"/>
</dbReference>
<dbReference type="SUPFAM" id="SSF53850">
    <property type="entry name" value="Periplasmic binding protein-like II"/>
    <property type="match status" value="1"/>
</dbReference>
<evidence type="ECO:0000256" key="3">
    <source>
        <dbReference type="ARBA" id="ARBA00023125"/>
    </source>
</evidence>
<keyword evidence="2" id="KW-0805">Transcription regulation</keyword>
<sequence length="299" mass="33508">MSHPLLPLNPLRAFEVAARLRSLTRAADELHVSQVAVSRQVKVLEDYLGVALFNRLHRGIELTQEGAELYAGVKNAFRELENASRKVSRRNKRDVLSIQSYTTFSQRWLIPRLADFHNRNPLLEVKLSSSLKPVDFQTQGIDAAIRSGHGDWPGLHAEKLVDIELIPIVSAALWEAEGLAKNDIAKVRRLHSMARPDDWKTWLGKSGLEGLDEEAGMKFDNSALAYEAASMNIGAAIAIKVFVERQLQEGSFVALSDTVCRTDEAYYLTWPKDARPSDALIKFLEWMKDLIGHPLGQLS</sequence>
<dbReference type="FunFam" id="1.10.10.10:FF:000038">
    <property type="entry name" value="Glycine cleavage system transcriptional activator"/>
    <property type="match status" value="1"/>
</dbReference>
<dbReference type="OrthoDB" id="6787458at2"/>
<evidence type="ECO:0000259" key="5">
    <source>
        <dbReference type="PROSITE" id="PS50931"/>
    </source>
</evidence>
<dbReference type="AlphaFoldDB" id="A0A246S1J7"/>
<proteinExistence type="inferred from homology"/>
<keyword evidence="4" id="KW-0804">Transcription</keyword>
<dbReference type="InterPro" id="IPR058163">
    <property type="entry name" value="LysR-type_TF_proteobact-type"/>
</dbReference>
<evidence type="ECO:0000256" key="2">
    <source>
        <dbReference type="ARBA" id="ARBA00023015"/>
    </source>
</evidence>
<dbReference type="SUPFAM" id="SSF46785">
    <property type="entry name" value="Winged helix' DNA-binding domain"/>
    <property type="match status" value="1"/>
</dbReference>
<keyword evidence="7" id="KW-1185">Reference proteome</keyword>
<dbReference type="Gene3D" id="1.10.10.10">
    <property type="entry name" value="Winged helix-like DNA-binding domain superfamily/Winged helix DNA-binding domain"/>
    <property type="match status" value="1"/>
</dbReference>
<dbReference type="Proteomes" id="UP000197334">
    <property type="component" value="Unassembled WGS sequence"/>
</dbReference>
<evidence type="ECO:0000256" key="4">
    <source>
        <dbReference type="ARBA" id="ARBA00023163"/>
    </source>
</evidence>
<dbReference type="PROSITE" id="PS50931">
    <property type="entry name" value="HTH_LYSR"/>
    <property type="match status" value="1"/>
</dbReference>
<comment type="similarity">
    <text evidence="1">Belongs to the LysR transcriptional regulatory family.</text>
</comment>
<dbReference type="InterPro" id="IPR000847">
    <property type="entry name" value="LysR_HTH_N"/>
</dbReference>
<dbReference type="PANTHER" id="PTHR30537">
    <property type="entry name" value="HTH-TYPE TRANSCRIPTIONAL REGULATOR"/>
    <property type="match status" value="1"/>
</dbReference>
<evidence type="ECO:0000313" key="7">
    <source>
        <dbReference type="Proteomes" id="UP000197334"/>
    </source>
</evidence>
<dbReference type="CDD" id="cd08432">
    <property type="entry name" value="PBP2_GcdR_TrpI_HvrB_AmpR_like"/>
    <property type="match status" value="1"/>
</dbReference>
<dbReference type="Pfam" id="PF03466">
    <property type="entry name" value="LysR_substrate"/>
    <property type="match status" value="1"/>
</dbReference>
<dbReference type="Pfam" id="PF00126">
    <property type="entry name" value="HTH_1"/>
    <property type="match status" value="1"/>
</dbReference>
<evidence type="ECO:0000256" key="1">
    <source>
        <dbReference type="ARBA" id="ARBA00009437"/>
    </source>
</evidence>
<dbReference type="InterPro" id="IPR036390">
    <property type="entry name" value="WH_DNA-bd_sf"/>
</dbReference>
<gene>
    <name evidence="6" type="ORF">JI62_07705</name>
</gene>
<comment type="caution">
    <text evidence="6">The sequence shown here is derived from an EMBL/GenBank/DDBJ whole genome shotgun (WGS) entry which is preliminary data.</text>
</comment>
<dbReference type="InterPro" id="IPR005119">
    <property type="entry name" value="LysR_subst-bd"/>
</dbReference>
<dbReference type="EMBL" id="JPUA01000022">
    <property type="protein sequence ID" value="OWV30271.1"/>
    <property type="molecule type" value="Genomic_DNA"/>
</dbReference>
<name>A0A246S1J7_9GAMM</name>
<dbReference type="PANTHER" id="PTHR30537:SF74">
    <property type="entry name" value="HTH-TYPE TRANSCRIPTIONAL REGULATOR TRPI"/>
    <property type="match status" value="1"/>
</dbReference>
<dbReference type="RefSeq" id="WP_088699612.1">
    <property type="nucleotide sequence ID" value="NZ_JPUA01000022.1"/>
</dbReference>
<dbReference type="InterPro" id="IPR036388">
    <property type="entry name" value="WH-like_DNA-bd_sf"/>
</dbReference>
<reference evidence="6 7" key="1">
    <citation type="submission" date="2014-08" db="EMBL/GenBank/DDBJ databases">
        <title>Draft genome sequence of a novel L-asparaginase producing marine bacterium, Halomonas campaniensis.</title>
        <authorList>
            <person name="Sundarakrishnan B."/>
            <person name="Moushumi Priya A."/>
            <person name="Raman G."/>
            <person name="Sakthivel N."/>
            <person name="Park S."/>
            <person name="Jayachandran S."/>
        </authorList>
    </citation>
    <scope>NUCLEOTIDE SEQUENCE [LARGE SCALE GENOMIC DNA]</scope>
    <source>
        <strain evidence="6 7">SK03</strain>
    </source>
</reference>
<dbReference type="PRINTS" id="PR00039">
    <property type="entry name" value="HTHLYSR"/>
</dbReference>
<organism evidence="6 7">
    <name type="scientific">Halomonas campaniensis</name>
    <dbReference type="NCBI Taxonomy" id="213554"/>
    <lineage>
        <taxon>Bacteria</taxon>
        <taxon>Pseudomonadati</taxon>
        <taxon>Pseudomonadota</taxon>
        <taxon>Gammaproteobacteria</taxon>
        <taxon>Oceanospirillales</taxon>
        <taxon>Halomonadaceae</taxon>
        <taxon>Halomonas</taxon>
    </lineage>
</organism>
<dbReference type="Gene3D" id="3.40.190.10">
    <property type="entry name" value="Periplasmic binding protein-like II"/>
    <property type="match status" value="2"/>
</dbReference>
<accession>A0A246S1J7</accession>
<keyword evidence="3" id="KW-0238">DNA-binding</keyword>